<dbReference type="SUPFAM" id="SSF52440">
    <property type="entry name" value="PreATP-grasp domain"/>
    <property type="match status" value="1"/>
</dbReference>
<dbReference type="Pfam" id="PF02785">
    <property type="entry name" value="Biotin_carb_C"/>
    <property type="match status" value="1"/>
</dbReference>
<dbReference type="Gene3D" id="2.40.50.100">
    <property type="match status" value="1"/>
</dbReference>
<dbReference type="InterPro" id="IPR005481">
    <property type="entry name" value="BC-like_N"/>
</dbReference>
<dbReference type="Gene3D" id="3.30.470.20">
    <property type="entry name" value="ATP-grasp fold, B domain"/>
    <property type="match status" value="1"/>
</dbReference>
<dbReference type="InterPro" id="IPR011763">
    <property type="entry name" value="COA_CT_C"/>
</dbReference>
<dbReference type="EMBL" id="RPFW01000001">
    <property type="protein sequence ID" value="TVZ05954.1"/>
    <property type="molecule type" value="Genomic_DNA"/>
</dbReference>
<evidence type="ECO:0000256" key="9">
    <source>
        <dbReference type="SAM" id="MobiDB-lite"/>
    </source>
</evidence>
<dbReference type="InterPro" id="IPR016185">
    <property type="entry name" value="PreATP-grasp_dom_sf"/>
</dbReference>
<dbReference type="UniPathway" id="UPA00655">
    <property type="reaction ID" value="UER00711"/>
</dbReference>
<feature type="region of interest" description="Disordered" evidence="9">
    <location>
        <begin position="468"/>
        <end position="492"/>
    </location>
</feature>
<dbReference type="PANTHER" id="PTHR48095:SF5">
    <property type="entry name" value="BLL7292 PROTEIN"/>
    <property type="match status" value="1"/>
</dbReference>
<dbReference type="SUPFAM" id="SSF51246">
    <property type="entry name" value="Rudiment single hybrid motif"/>
    <property type="match status" value="1"/>
</dbReference>
<keyword evidence="7" id="KW-0511">Multifunctional enzyme</keyword>
<feature type="domain" description="Lipoyl-binding" evidence="10">
    <location>
        <begin position="496"/>
        <end position="572"/>
    </location>
</feature>
<dbReference type="InterPro" id="IPR029045">
    <property type="entry name" value="ClpP/crotonase-like_dom_sf"/>
</dbReference>
<accession>A0A6P2C3J8</accession>
<keyword evidence="5 8" id="KW-0547">Nucleotide-binding</keyword>
<evidence type="ECO:0000259" key="11">
    <source>
        <dbReference type="PROSITE" id="PS50975"/>
    </source>
</evidence>
<keyword evidence="4" id="KW-0436">Ligase</keyword>
<sequence length="1086" mass="112733">MRKLLVANRGEIAVRIIASAALEGLDTVAVYTTDDRDCAHVARADEAIALPGTGAAGYLDTDAVIAAAVTAGADAIHPGYGFLAESAHFANQCAERLVAFVGPPPQALEAFGDKSRARAIAAGVGVPVPRGTEGPATLDEVRRLLDSLGPGGAVMVKAVAGGGGRGMAPVAKAAGADLAAAYHRCAAEARAAFGSAALYAEELIEGARHIEVQVAADAAGTVLALGDRDCSVQRRRQKLIEIAPAPWLDDDVRARLHAAATALIGAVPYCGLATVEFLVRENEITFLEVNPRIQVEHTVTEEVTGLDLVALALRLADGSPLSKAGLAKAGLAEAGQASAVPGRGFAVQARLNAETVTQDGSVLAGAGRLDRFLPPAGRGVRVDTHGYPGYQVSPRYDSLLAKVIASGATLEEALARLRRALGEFDVQGVAVNTDLLLAIAADPALREGRIDTGYLDVHLSRLTGSAAAPLSGARGTEAPRTGTRRAQAPPNWAPAAAAVPDAAVALRASMQGVVVDVLVEAGDEVAAGAEVLVYEAMKMHHVVVAGRPCVIREVTVAVGDLVEAGQPVAYADPSGEDAGAANAAESADPDHIRDDLRETIDRRRYTLDEGRPEVTARRHDQGRRTARENIADLVDEGSFTEYGALTVAAQRSTRPLQDLIERTPGDGVVLGTATVGGVPAAVMSYDYTVLAGTQGRLNHAKTDRFLRLAERSRLPVIVFGEGGGGRGIDTDGPATSGLDCQTFWHMSRLVGKVPLIGVVSGYCFAGNAAIIGACDVIIATSGSSLGMGGPAMIEGGGLGVYPPEEVGPMDVQTANGVVDILVADERAAVAAAKAALSLLSGTQVPGTAADQRMQRHLVPENRLRAYDVRPVIDTLVDEGSGLELSRDYGRGMLTVLGRIDGRPAGVLANNPLHLGGAIDAEGADKATRFLRLCDARGLPVVSLCDTPGFMVGPDSEREGTVRRFGAMFAAAAALSAPQVTVVLRKGYGLGAMAMAGGYLRASILTVAWPTGEFGGMGLEGMVRLGHRRELEAIADPAERERRFAERVAQLYERGKALNAASLFEIDDVIDPADTRSVIAAALRHAS</sequence>
<evidence type="ECO:0000256" key="6">
    <source>
        <dbReference type="ARBA" id="ARBA00022840"/>
    </source>
</evidence>
<keyword evidence="16" id="KW-1185">Reference proteome</keyword>
<feature type="domain" description="CoA carboxyltransferase C-terminal" evidence="14">
    <location>
        <begin position="848"/>
        <end position="1084"/>
    </location>
</feature>
<dbReference type="SMART" id="SM00878">
    <property type="entry name" value="Biotin_carb_C"/>
    <property type="match status" value="1"/>
</dbReference>
<evidence type="ECO:0000256" key="4">
    <source>
        <dbReference type="ARBA" id="ARBA00022598"/>
    </source>
</evidence>
<protein>
    <recommendedName>
        <fullName evidence="3">acetyl-CoA carboxylase</fullName>
        <ecNumber evidence="3">6.4.1.2</ecNumber>
    </recommendedName>
</protein>
<dbReference type="GO" id="GO:0046872">
    <property type="term" value="F:metal ion binding"/>
    <property type="evidence" value="ECO:0007669"/>
    <property type="project" value="InterPro"/>
</dbReference>
<feature type="domain" description="CoA carboxyltransferase N-terminal" evidence="13">
    <location>
        <begin position="593"/>
        <end position="852"/>
    </location>
</feature>
<dbReference type="PROSITE" id="PS50980">
    <property type="entry name" value="COA_CT_NTER"/>
    <property type="match status" value="1"/>
</dbReference>
<evidence type="ECO:0000256" key="1">
    <source>
        <dbReference type="ARBA" id="ARBA00001953"/>
    </source>
</evidence>
<feature type="region of interest" description="Disordered" evidence="9">
    <location>
        <begin position="569"/>
        <end position="590"/>
    </location>
</feature>
<dbReference type="InterPro" id="IPR051602">
    <property type="entry name" value="ACC_Biotin_Carboxylase"/>
</dbReference>
<dbReference type="InterPro" id="IPR011762">
    <property type="entry name" value="COA_CT_N"/>
</dbReference>
<evidence type="ECO:0000259" key="14">
    <source>
        <dbReference type="PROSITE" id="PS50989"/>
    </source>
</evidence>
<dbReference type="InterPro" id="IPR000089">
    <property type="entry name" value="Biotin_lipoyl"/>
</dbReference>
<dbReference type="InterPro" id="IPR034733">
    <property type="entry name" value="AcCoA_carboxyl_beta"/>
</dbReference>
<keyword evidence="6 8" id="KW-0067">ATP-binding</keyword>
<dbReference type="CDD" id="cd06850">
    <property type="entry name" value="biotinyl_domain"/>
    <property type="match status" value="1"/>
</dbReference>
<feature type="compositionally biased region" description="Low complexity" evidence="9">
    <location>
        <begin position="576"/>
        <end position="586"/>
    </location>
</feature>
<dbReference type="Pfam" id="PF00364">
    <property type="entry name" value="Biotin_lipoyl"/>
    <property type="match status" value="1"/>
</dbReference>
<dbReference type="SUPFAM" id="SSF51230">
    <property type="entry name" value="Single hybrid motif"/>
    <property type="match status" value="1"/>
</dbReference>
<dbReference type="OrthoDB" id="9803706at2"/>
<evidence type="ECO:0000256" key="7">
    <source>
        <dbReference type="ARBA" id="ARBA00023268"/>
    </source>
</evidence>
<dbReference type="Pfam" id="PF00289">
    <property type="entry name" value="Biotin_carb_N"/>
    <property type="match status" value="1"/>
</dbReference>
<dbReference type="InterPro" id="IPR005479">
    <property type="entry name" value="CPAse_ATP-bd"/>
</dbReference>
<comment type="cofactor">
    <cofactor evidence="1">
        <name>biotin</name>
        <dbReference type="ChEBI" id="CHEBI:57586"/>
    </cofactor>
</comment>
<gene>
    <name evidence="15" type="ORF">EAS64_00300</name>
</gene>
<evidence type="ECO:0000313" key="15">
    <source>
        <dbReference type="EMBL" id="TVZ05954.1"/>
    </source>
</evidence>
<dbReference type="InterPro" id="IPR011053">
    <property type="entry name" value="Single_hybrid_motif"/>
</dbReference>
<dbReference type="PROSITE" id="PS50979">
    <property type="entry name" value="BC"/>
    <property type="match status" value="1"/>
</dbReference>
<organism evidence="15 16">
    <name type="scientific">Trebonia kvetii</name>
    <dbReference type="NCBI Taxonomy" id="2480626"/>
    <lineage>
        <taxon>Bacteria</taxon>
        <taxon>Bacillati</taxon>
        <taxon>Actinomycetota</taxon>
        <taxon>Actinomycetes</taxon>
        <taxon>Streptosporangiales</taxon>
        <taxon>Treboniaceae</taxon>
        <taxon>Trebonia</taxon>
    </lineage>
</organism>
<evidence type="ECO:0000259" key="12">
    <source>
        <dbReference type="PROSITE" id="PS50979"/>
    </source>
</evidence>
<dbReference type="SUPFAM" id="SSF52096">
    <property type="entry name" value="ClpP/crotonase"/>
    <property type="match status" value="2"/>
</dbReference>
<feature type="domain" description="Biotin carboxylation" evidence="12">
    <location>
        <begin position="1"/>
        <end position="460"/>
    </location>
</feature>
<dbReference type="Proteomes" id="UP000460272">
    <property type="component" value="Unassembled WGS sequence"/>
</dbReference>
<dbReference type="GO" id="GO:0003989">
    <property type="term" value="F:acetyl-CoA carboxylase activity"/>
    <property type="evidence" value="ECO:0007669"/>
    <property type="project" value="UniProtKB-EC"/>
</dbReference>
<dbReference type="InterPro" id="IPR005482">
    <property type="entry name" value="Biotin_COase_C"/>
</dbReference>
<dbReference type="Pfam" id="PF01039">
    <property type="entry name" value="Carboxyl_trans"/>
    <property type="match status" value="1"/>
</dbReference>
<dbReference type="PROSITE" id="PS50968">
    <property type="entry name" value="BIOTINYL_LIPOYL"/>
    <property type="match status" value="1"/>
</dbReference>
<dbReference type="PROSITE" id="PS50975">
    <property type="entry name" value="ATP_GRASP"/>
    <property type="match status" value="1"/>
</dbReference>
<dbReference type="InterPro" id="IPR011054">
    <property type="entry name" value="Rudment_hybrid_motif"/>
</dbReference>
<evidence type="ECO:0000256" key="3">
    <source>
        <dbReference type="ARBA" id="ARBA00013058"/>
    </source>
</evidence>
<name>A0A6P2C3J8_9ACTN</name>
<dbReference type="PANTHER" id="PTHR48095">
    <property type="entry name" value="PYRUVATE CARBOXYLASE SUBUNIT A"/>
    <property type="match status" value="1"/>
</dbReference>
<dbReference type="GO" id="GO:0005524">
    <property type="term" value="F:ATP binding"/>
    <property type="evidence" value="ECO:0007669"/>
    <property type="project" value="UniProtKB-UniRule"/>
</dbReference>
<comment type="pathway">
    <text evidence="2">Lipid metabolism; malonyl-CoA biosynthesis; malonyl-CoA from acetyl-CoA: step 1/1.</text>
</comment>
<dbReference type="RefSeq" id="WP_145850707.1">
    <property type="nucleotide sequence ID" value="NZ_RPFW01000001.1"/>
</dbReference>
<proteinExistence type="predicted"/>
<dbReference type="PROSITE" id="PS00867">
    <property type="entry name" value="CPSASE_2"/>
    <property type="match status" value="1"/>
</dbReference>
<evidence type="ECO:0000313" key="16">
    <source>
        <dbReference type="Proteomes" id="UP000460272"/>
    </source>
</evidence>
<reference evidence="15 16" key="1">
    <citation type="submission" date="2018-11" db="EMBL/GenBank/DDBJ databases">
        <title>Trebonia kvetii gen.nov., sp.nov., a novel acidophilic actinobacterium, and proposal of the new actinobacterial family Treboniaceae fam. nov.</title>
        <authorList>
            <person name="Rapoport D."/>
            <person name="Sagova-Mareckova M."/>
            <person name="Sedlacek I."/>
            <person name="Provaznik J."/>
            <person name="Kralova S."/>
            <person name="Pavlinic D."/>
            <person name="Benes V."/>
            <person name="Kopecky J."/>
        </authorList>
    </citation>
    <scope>NUCLEOTIDE SEQUENCE [LARGE SCALE GENOMIC DNA]</scope>
    <source>
        <strain evidence="15 16">15Tr583</strain>
    </source>
</reference>
<dbReference type="EC" id="6.4.1.2" evidence="3"/>
<evidence type="ECO:0000259" key="13">
    <source>
        <dbReference type="PROSITE" id="PS50980"/>
    </source>
</evidence>
<dbReference type="GO" id="GO:2001295">
    <property type="term" value="P:malonyl-CoA biosynthetic process"/>
    <property type="evidence" value="ECO:0007669"/>
    <property type="project" value="UniProtKB-UniPathway"/>
</dbReference>
<dbReference type="InterPro" id="IPR011764">
    <property type="entry name" value="Biotin_carboxylation_dom"/>
</dbReference>
<dbReference type="InterPro" id="IPR011761">
    <property type="entry name" value="ATP-grasp"/>
</dbReference>
<evidence type="ECO:0000256" key="2">
    <source>
        <dbReference type="ARBA" id="ARBA00004956"/>
    </source>
</evidence>
<feature type="domain" description="ATP-grasp" evidence="11">
    <location>
        <begin position="118"/>
        <end position="317"/>
    </location>
</feature>
<evidence type="ECO:0000259" key="10">
    <source>
        <dbReference type="PROSITE" id="PS50968"/>
    </source>
</evidence>
<dbReference type="PROSITE" id="PS50989">
    <property type="entry name" value="COA_CT_CTER"/>
    <property type="match status" value="1"/>
</dbReference>
<evidence type="ECO:0000256" key="5">
    <source>
        <dbReference type="ARBA" id="ARBA00022741"/>
    </source>
</evidence>
<comment type="caution">
    <text evidence="15">The sequence shown here is derived from an EMBL/GenBank/DDBJ whole genome shotgun (WGS) entry which is preliminary data.</text>
</comment>
<dbReference type="Pfam" id="PF02786">
    <property type="entry name" value="CPSase_L_D2"/>
    <property type="match status" value="1"/>
</dbReference>
<dbReference type="SUPFAM" id="SSF56059">
    <property type="entry name" value="Glutathione synthetase ATP-binding domain-like"/>
    <property type="match status" value="1"/>
</dbReference>
<dbReference type="AlphaFoldDB" id="A0A6P2C3J8"/>
<dbReference type="Gene3D" id="3.90.226.10">
    <property type="entry name" value="2-enoyl-CoA Hydratase, Chain A, domain 1"/>
    <property type="match status" value="2"/>
</dbReference>
<evidence type="ECO:0000256" key="8">
    <source>
        <dbReference type="PROSITE-ProRule" id="PRU00409"/>
    </source>
</evidence>